<protein>
    <submittedName>
        <fullName evidence="1">DNA binding protein</fullName>
    </submittedName>
</protein>
<dbReference type="Proteomes" id="UP001242841">
    <property type="component" value="Segment"/>
</dbReference>
<evidence type="ECO:0000313" key="1">
    <source>
        <dbReference type="EMBL" id="WGH21972.1"/>
    </source>
</evidence>
<keyword evidence="2" id="KW-1185">Reference proteome</keyword>
<organism evidence="1 2">
    <name type="scientific">Rhodococcus phage Trogglehumper</name>
    <dbReference type="NCBI Taxonomy" id="3038381"/>
    <lineage>
        <taxon>Viruses</taxon>
        <taxon>Duplodnaviria</taxon>
        <taxon>Heunggongvirae</taxon>
        <taxon>Uroviricota</taxon>
        <taxon>Caudoviricetes</taxon>
        <taxon>Caudoviricetes incertae sedis</taxon>
        <taxon>Trogglehumpervirus</taxon>
        <taxon>Trogglehumpervirus trogglehumper</taxon>
    </lineage>
</organism>
<dbReference type="EMBL" id="OQ709222">
    <property type="protein sequence ID" value="WGH21972.1"/>
    <property type="molecule type" value="Genomic_DNA"/>
</dbReference>
<gene>
    <name evidence="1" type="primary">91</name>
    <name evidence="1" type="ORF">SEA_TROGGLEHUMPER_91</name>
</gene>
<proteinExistence type="predicted"/>
<reference evidence="1" key="1">
    <citation type="submission" date="2023-03" db="EMBL/GenBank/DDBJ databases">
        <authorList>
            <person name="Aguilar E."/>
            <person name="Antigua R."/>
            <person name="Antonino C."/>
            <person name="Bisram R."/>
            <person name="Chen J."/>
            <person name="Davilmar B."/>
            <person name="Del R.K."/>
            <person name="Germosen J."/>
            <person name="Hernandez J."/>
            <person name="Kelloggs L."/>
            <person name="Lema C."/>
            <person name="Li J."/>
            <person name="Melendez A."/>
            <person name="Mohammed I."/>
            <person name="Ryan A."/>
            <person name="Singh S."/>
            <person name="Tariq H."/>
            <person name="Golebiewska U.P."/>
            <person name="Russell D.A."/>
            <person name="Jacobs-Sera D."/>
            <person name="Hatfull G.F."/>
        </authorList>
    </citation>
    <scope>NUCLEOTIDE SEQUENCE</scope>
</reference>
<accession>A0AAF0GL40</accession>
<evidence type="ECO:0000313" key="2">
    <source>
        <dbReference type="Proteomes" id="UP001242841"/>
    </source>
</evidence>
<sequence length="144" mass="16175">MTGLRPGEMRDNSARWTEKCPKCGQEIEERTFDQGNVWVHIKTSPQGNQEISEKCFAPDPARMPKVGEMVTIRVSAGVDPWRTRELPAVVTRTWPDNPLAVELTVFSDDGPLPKVLSERKIAPRGDAEASDSDMSQLHAWKFLD</sequence>
<name>A0AAF0GL40_9CAUD</name>